<proteinExistence type="predicted"/>
<dbReference type="STRING" id="331648.BST97_03605"/>
<keyword evidence="1" id="KW-0732">Signal</keyword>
<dbReference type="Pfam" id="PF11751">
    <property type="entry name" value="PorP_SprF"/>
    <property type="match status" value="1"/>
</dbReference>
<sequence length="314" mass="34922">MKRLIKYIKYFCFLIVAAIAGKVSAQQDPNYTQYMYNMSVVNPAYALTDNDLIQAGLLYRAQWVGSVGGPTTGTLFGHMSFTDRMQGGVSIVHDEIGDVVQETNFYVDYAYVLPMGKSNALSFGIKAGFTSFSTDFSGFVFSDPLPDPSFAENRSSFFPNVGLGTFFFGDNYYVGLSSPNILQSEHIRDNDGVFSSAQEELHLYLTGGYVFALSENLKLKPAFLANQVMDSPISLDVTANLLFNDKFEIGASYGFENEAAALVNFKVTDYLRIGYAYDYLFSNLGRFNNGSHEVMLLLDLNRTGNGYDKSPRFF</sequence>
<dbReference type="AlphaFoldDB" id="A0A1W6MHV5"/>
<keyword evidence="3" id="KW-1185">Reference proteome</keyword>
<dbReference type="OrthoDB" id="1114455at2"/>
<gene>
    <name evidence="2" type="ORF">BST97_03605</name>
</gene>
<evidence type="ECO:0000313" key="3">
    <source>
        <dbReference type="Proteomes" id="UP000193431"/>
    </source>
</evidence>
<evidence type="ECO:0000313" key="2">
    <source>
        <dbReference type="EMBL" id="ARN77147.1"/>
    </source>
</evidence>
<name>A0A1W6MHV5_9FLAO</name>
<dbReference type="NCBIfam" id="TIGR03519">
    <property type="entry name" value="T9SS_PorP_fam"/>
    <property type="match status" value="1"/>
</dbReference>
<evidence type="ECO:0000256" key="1">
    <source>
        <dbReference type="SAM" id="SignalP"/>
    </source>
</evidence>
<organism evidence="2 3">
    <name type="scientific">Nonlabens spongiae</name>
    <dbReference type="NCBI Taxonomy" id="331648"/>
    <lineage>
        <taxon>Bacteria</taxon>
        <taxon>Pseudomonadati</taxon>
        <taxon>Bacteroidota</taxon>
        <taxon>Flavobacteriia</taxon>
        <taxon>Flavobacteriales</taxon>
        <taxon>Flavobacteriaceae</taxon>
        <taxon>Nonlabens</taxon>
    </lineage>
</organism>
<evidence type="ECO:0008006" key="4">
    <source>
        <dbReference type="Google" id="ProtNLM"/>
    </source>
</evidence>
<dbReference type="Proteomes" id="UP000193431">
    <property type="component" value="Chromosome"/>
</dbReference>
<feature type="chain" id="PRO_5012529333" description="Type IX secretion system membrane protein PorP/SprF" evidence="1">
    <location>
        <begin position="26"/>
        <end position="314"/>
    </location>
</feature>
<dbReference type="EMBL" id="CP019344">
    <property type="protein sequence ID" value="ARN77147.1"/>
    <property type="molecule type" value="Genomic_DNA"/>
</dbReference>
<dbReference type="InterPro" id="IPR019861">
    <property type="entry name" value="PorP/SprF_Bacteroidetes"/>
</dbReference>
<protein>
    <recommendedName>
        <fullName evidence="4">Type IX secretion system membrane protein PorP/SprF</fullName>
    </recommendedName>
</protein>
<accession>A0A1W6MHV5</accession>
<feature type="signal peptide" evidence="1">
    <location>
        <begin position="1"/>
        <end position="25"/>
    </location>
</feature>
<reference evidence="2 3" key="1">
    <citation type="submission" date="2016-11" db="EMBL/GenBank/DDBJ databases">
        <title>Trade-off between light-utilization and light-protection in marine flavobacteria.</title>
        <authorList>
            <person name="Kumagai Y."/>
        </authorList>
    </citation>
    <scope>NUCLEOTIDE SEQUENCE [LARGE SCALE GENOMIC DNA]</scope>
    <source>
        <strain evidence="2 3">JCM 13191</strain>
    </source>
</reference>